<keyword evidence="16" id="KW-1185">Reference proteome</keyword>
<keyword evidence="11" id="KW-0739">Sodium transport</keyword>
<evidence type="ECO:0000256" key="7">
    <source>
        <dbReference type="ARBA" id="ARBA00022989"/>
    </source>
</evidence>
<feature type="transmembrane region" description="Helical" evidence="14">
    <location>
        <begin position="152"/>
        <end position="174"/>
    </location>
</feature>
<organism evidence="15 16">
    <name type="scientific">Candidatus Phycorickettsia trachydisci</name>
    <dbReference type="NCBI Taxonomy" id="2115978"/>
    <lineage>
        <taxon>Bacteria</taxon>
        <taxon>Pseudomonadati</taxon>
        <taxon>Pseudomonadota</taxon>
        <taxon>Alphaproteobacteria</taxon>
        <taxon>Rickettsiales</taxon>
        <taxon>Rickettsiaceae</taxon>
        <taxon>Candidatus Phycorickettsia</taxon>
    </lineage>
</organism>
<feature type="transmembrane region" description="Helical" evidence="14">
    <location>
        <begin position="266"/>
        <end position="288"/>
    </location>
</feature>
<evidence type="ECO:0000256" key="10">
    <source>
        <dbReference type="ARBA" id="ARBA00023136"/>
    </source>
</evidence>
<dbReference type="InterPro" id="IPR038377">
    <property type="entry name" value="Na/Glc_symporter_sf"/>
</dbReference>
<dbReference type="InterPro" id="IPR050277">
    <property type="entry name" value="Sodium:Solute_Symporter"/>
</dbReference>
<dbReference type="PANTHER" id="PTHR48086">
    <property type="entry name" value="SODIUM/PROLINE SYMPORTER-RELATED"/>
    <property type="match status" value="1"/>
</dbReference>
<feature type="transmembrane region" description="Helical" evidence="14">
    <location>
        <begin position="510"/>
        <end position="531"/>
    </location>
</feature>
<evidence type="ECO:0000256" key="2">
    <source>
        <dbReference type="ARBA" id="ARBA00006434"/>
    </source>
</evidence>
<feature type="transmembrane region" description="Helical" evidence="14">
    <location>
        <begin position="439"/>
        <end position="458"/>
    </location>
</feature>
<keyword evidence="7 14" id="KW-1133">Transmembrane helix</keyword>
<feature type="transmembrane region" description="Helical" evidence="14">
    <location>
        <begin position="181"/>
        <end position="199"/>
    </location>
</feature>
<feature type="transmembrane region" description="Helical" evidence="14">
    <location>
        <begin position="388"/>
        <end position="407"/>
    </location>
</feature>
<evidence type="ECO:0000256" key="14">
    <source>
        <dbReference type="SAM" id="Phobius"/>
    </source>
</evidence>
<evidence type="ECO:0000256" key="9">
    <source>
        <dbReference type="ARBA" id="ARBA00023065"/>
    </source>
</evidence>
<feature type="transmembrane region" description="Helical" evidence="14">
    <location>
        <begin position="538"/>
        <end position="559"/>
    </location>
</feature>
<dbReference type="GO" id="GO:0005886">
    <property type="term" value="C:plasma membrane"/>
    <property type="evidence" value="ECO:0007669"/>
    <property type="project" value="UniProtKB-SubCell"/>
</dbReference>
<evidence type="ECO:0000256" key="6">
    <source>
        <dbReference type="ARBA" id="ARBA00022847"/>
    </source>
</evidence>
<dbReference type="PANTHER" id="PTHR48086:SF3">
    <property type="entry name" value="SODIUM_PROLINE SYMPORTER"/>
    <property type="match status" value="1"/>
</dbReference>
<evidence type="ECO:0000256" key="1">
    <source>
        <dbReference type="ARBA" id="ARBA00004651"/>
    </source>
</evidence>
<proteinExistence type="inferred from homology"/>
<gene>
    <name evidence="15" type="ORF">phytr_9020</name>
</gene>
<keyword evidence="5 14" id="KW-0812">Transmembrane</keyword>
<feature type="transmembrane region" description="Helical" evidence="14">
    <location>
        <begin position="413"/>
        <end position="432"/>
    </location>
</feature>
<dbReference type="CDD" id="cd10322">
    <property type="entry name" value="SLC5sbd"/>
    <property type="match status" value="1"/>
</dbReference>
<comment type="subcellular location">
    <subcellularLocation>
        <location evidence="1">Cell membrane</location>
        <topology evidence="1">Multi-pass membrane protein</topology>
    </subcellularLocation>
</comment>
<dbReference type="GO" id="GO:0006814">
    <property type="term" value="P:sodium ion transport"/>
    <property type="evidence" value="ECO:0007669"/>
    <property type="project" value="UniProtKB-KW"/>
</dbReference>
<keyword evidence="6" id="KW-0769">Symport</keyword>
<feature type="transmembrane region" description="Helical" evidence="14">
    <location>
        <begin position="358"/>
        <end position="376"/>
    </location>
</feature>
<dbReference type="InterPro" id="IPR001734">
    <property type="entry name" value="Na/solute_symporter"/>
</dbReference>
<comment type="catalytic activity">
    <reaction evidence="12">
        <text>L-proline(in) + Na(+)(in) = L-proline(out) + Na(+)(out)</text>
        <dbReference type="Rhea" id="RHEA:28967"/>
        <dbReference type="ChEBI" id="CHEBI:29101"/>
        <dbReference type="ChEBI" id="CHEBI:60039"/>
    </reaction>
</comment>
<dbReference type="RefSeq" id="WP_106874676.1">
    <property type="nucleotide sequence ID" value="NZ_CP027845.1"/>
</dbReference>
<dbReference type="Proteomes" id="UP000241762">
    <property type="component" value="Chromosome"/>
</dbReference>
<feature type="transmembrane region" description="Helical" evidence="14">
    <location>
        <begin position="229"/>
        <end position="245"/>
    </location>
</feature>
<dbReference type="EMBL" id="CP027845">
    <property type="protein sequence ID" value="AVP87832.1"/>
    <property type="molecule type" value="Genomic_DNA"/>
</dbReference>
<evidence type="ECO:0000256" key="12">
    <source>
        <dbReference type="ARBA" id="ARBA00033708"/>
    </source>
</evidence>
<dbReference type="GO" id="GO:0015293">
    <property type="term" value="F:symporter activity"/>
    <property type="evidence" value="ECO:0007669"/>
    <property type="project" value="UniProtKB-KW"/>
</dbReference>
<evidence type="ECO:0000313" key="16">
    <source>
        <dbReference type="Proteomes" id="UP000241762"/>
    </source>
</evidence>
<keyword evidence="3" id="KW-0813">Transport</keyword>
<evidence type="ECO:0000256" key="3">
    <source>
        <dbReference type="ARBA" id="ARBA00022448"/>
    </source>
</evidence>
<evidence type="ECO:0008006" key="17">
    <source>
        <dbReference type="Google" id="ProtNLM"/>
    </source>
</evidence>
<keyword evidence="9" id="KW-0406">Ion transport</keyword>
<dbReference type="Pfam" id="PF00474">
    <property type="entry name" value="SSF"/>
    <property type="match status" value="1"/>
</dbReference>
<dbReference type="OrthoDB" id="5464450at2"/>
<keyword evidence="4" id="KW-1003">Cell membrane</keyword>
<evidence type="ECO:0000256" key="5">
    <source>
        <dbReference type="ARBA" id="ARBA00022692"/>
    </source>
</evidence>
<comment type="similarity">
    <text evidence="2 13">Belongs to the sodium:solute symporter (SSF) (TC 2.A.21) family.</text>
</comment>
<evidence type="ECO:0000256" key="4">
    <source>
        <dbReference type="ARBA" id="ARBA00022475"/>
    </source>
</evidence>
<accession>A0A2P1P977</accession>
<name>A0A2P1P977_9RICK</name>
<evidence type="ECO:0000256" key="11">
    <source>
        <dbReference type="ARBA" id="ARBA00023201"/>
    </source>
</evidence>
<evidence type="ECO:0000256" key="13">
    <source>
        <dbReference type="RuleBase" id="RU362091"/>
    </source>
</evidence>
<dbReference type="Gene3D" id="1.20.1730.10">
    <property type="entry name" value="Sodium/glucose cotransporter"/>
    <property type="match status" value="1"/>
</dbReference>
<keyword evidence="8" id="KW-0915">Sodium</keyword>
<feature type="transmembrane region" description="Helical" evidence="14">
    <location>
        <begin position="70"/>
        <end position="91"/>
    </location>
</feature>
<evidence type="ECO:0000256" key="8">
    <source>
        <dbReference type="ARBA" id="ARBA00023053"/>
    </source>
</evidence>
<protein>
    <recommendedName>
        <fullName evidence="17">Sodium:solute symporter family protein</fullName>
    </recommendedName>
</protein>
<evidence type="ECO:0000313" key="15">
    <source>
        <dbReference type="EMBL" id="AVP87832.1"/>
    </source>
</evidence>
<reference evidence="15 16" key="1">
    <citation type="submission" date="2018-03" db="EMBL/GenBank/DDBJ databases">
        <title>A gene transfer event suggests a long-term partnership between eustigmatophyte algae and a novel lineage of endosymbiotic bacteria.</title>
        <authorList>
            <person name="Yurchenko T."/>
            <person name="Sevcikova T."/>
            <person name="Pribyl P."/>
            <person name="El Karkouri K."/>
            <person name="Klimes V."/>
            <person name="Amaral R."/>
            <person name="Zbrankova V."/>
            <person name="Kim E."/>
            <person name="Raoult D."/>
            <person name="Santos L.M.A."/>
            <person name="Elias M."/>
        </authorList>
    </citation>
    <scope>NUCLEOTIDE SEQUENCE [LARGE SCALE GENOMIC DNA]</scope>
    <source>
        <strain evidence="15">CCALA 838</strain>
    </source>
</reference>
<keyword evidence="10 14" id="KW-0472">Membrane</keyword>
<feature type="transmembrane region" description="Helical" evidence="14">
    <location>
        <begin position="39"/>
        <end position="63"/>
    </location>
</feature>
<dbReference type="KEGG" id="ptc:phytr_9020"/>
<dbReference type="AlphaFoldDB" id="A0A2P1P977"/>
<sequence>MNLDLVLFSAFLILSLFLGIISSKKVTNISEYAIGNRDFSTATMVATLIATWVGSSFVSYGIIETYRRGIYFLIPAAIDASLLFFIGWIFAPRMGEFLGKISIAESMGELFGQRSRMATVAFSLIRSIGSLAVQFKVAAKIMELIFGTSGEYATIMSAVIVITYSTLGGIRAVTFTDIIQFFTFGCVMPIITIVVWQALGEGNGTMVWNTITTSPLFDYKLAFNLNNPGFYEMLAMCMVFIIPEFQPTIFQRISMGSSVGQVVKSFKIAGLLCLLVQCVAIGLTILVYSDNPNVNPDDLVRYIINHYTHYDGFKGMVAVGIMAMLMSSSDSLINSISIIFAHDLCKPLKIINSKNELLIARLASIVSGLIAIFIALKVSSILNLMISIYGLYLPVVSIPFIFAIFGFRSSEKSVLFAMTGSLITIFLWKVLFSDSTIDSFIPGIIASIIFLFGTHYLTGQPGGWVGIKDKEALIAIKQQRSFKLGQFFHSIINFDFVKPLEKNSPNSEVMYVYTGFFCFLSFYLNLITVNYDHTFGKFFEVAVPIVLCMATSLFLYPVWP</sequence>
<dbReference type="PROSITE" id="PS50283">
    <property type="entry name" value="NA_SOLUT_SYMP_3"/>
    <property type="match status" value="1"/>
</dbReference>